<gene>
    <name evidence="2" type="ORF">PADG_11736</name>
</gene>
<sequence>MAGWGDTCLSPSVIEGRFSIPVIFDDHAHVSSLRDDLPTVLSRFGGTTPKTSRKDFVIENIQSIIFGNAMNERNKYCTVYRICRRRTCAVPGITQYASSSSCEIIWAGRTVTVLEVSDGPTGILVPATALGAWKYPSYASIPPYEALSYVWGSGLAQTPIYINDRPIVIKPNLDAALQSLRLPTQARLLWVDALCIDQSNADERSRQVGYMRLVYKHATRVIVWLGSWTSGAEMAFELAERLAHMRDSCGADKDTLQKAVVGLAIGAPEAFHHLDQLFDRPYFIRNWCIQEVVASKWAKAKCEGLEMNFFDLISMAPYVAVKRDQILVGMPFEFWNMIFLLQHPSSGSRGGAVEGSLGNLTLLLASSRDFKKMSHVTDPRDKVFSILGISDEGLDPSLALTQIMSTSGTNTALSLYRRAASSIARHINDLGPGLDVLRHKALQPNYNKDVVEVYRDLTRFLIRKSPRVLSVLAHVQHTDDPAQSYYPSWVPKWFQPRQCSVLDVGCFLAGFSDGHFRYFAEVEDMTLSKEPIQPNSLRLRGFHVDWVKSVSEVLEYSLTGPFPFQDLWNQMFSFPLNQSPMPLYHDKAPLVMAFCATLLATPLGAAMGDITDAAVFLLSKILVDDTILITYGPEKLSLLDRLCSLVTMELGEAGADPERFERGARSVCFHPRFYVTEKGYLGIGPRMMSPGDEVCVLFGGRVPFILRRMADYHLFIGDTHINDDDDAMWGKITEGIKNHRKSNIPSFLYEMG</sequence>
<dbReference type="RefSeq" id="XP_010759964.1">
    <property type="nucleotide sequence ID" value="XM_010761662.1"/>
</dbReference>
<protein>
    <recommendedName>
        <fullName evidence="1">Heterokaryon incompatibility domain-containing protein</fullName>
    </recommendedName>
</protein>
<dbReference type="AlphaFoldDB" id="A0A0A0HV41"/>
<dbReference type="EMBL" id="KN275960">
    <property type="protein sequence ID" value="KGM92198.1"/>
    <property type="molecule type" value="Genomic_DNA"/>
</dbReference>
<dbReference type="OMA" id="GYMRLVY"/>
<dbReference type="Proteomes" id="UP000001628">
    <property type="component" value="Unassembled WGS sequence"/>
</dbReference>
<dbReference type="STRING" id="502780.A0A0A0HV41"/>
<evidence type="ECO:0000259" key="1">
    <source>
        <dbReference type="Pfam" id="PF06985"/>
    </source>
</evidence>
<dbReference type="VEuPathDB" id="FungiDB:PADG_11736"/>
<dbReference type="InterPro" id="IPR010730">
    <property type="entry name" value="HET"/>
</dbReference>
<evidence type="ECO:0000313" key="2">
    <source>
        <dbReference type="EMBL" id="KGM92198.1"/>
    </source>
</evidence>
<dbReference type="KEGG" id="pbn:PADG_11736"/>
<accession>A0A0A0HV41</accession>
<dbReference type="GeneID" id="22587633"/>
<dbReference type="OrthoDB" id="2157530at2759"/>
<name>A0A0A0HV41_PARBD</name>
<dbReference type="Pfam" id="PF06985">
    <property type="entry name" value="HET"/>
    <property type="match status" value="1"/>
</dbReference>
<dbReference type="InterPro" id="IPR052895">
    <property type="entry name" value="HetReg/Transcr_Mod"/>
</dbReference>
<dbReference type="InParanoid" id="A0A0A0HV41"/>
<reference evidence="2 3" key="1">
    <citation type="journal article" date="2011" name="PLoS Genet.">
        <title>Comparative genomic analysis of human fungal pathogens causing paracoccidioidomycosis.</title>
        <authorList>
            <person name="Desjardins C.A."/>
            <person name="Champion M.D."/>
            <person name="Holder J.W."/>
            <person name="Muszewska A."/>
            <person name="Goldberg J."/>
            <person name="Bailao A.M."/>
            <person name="Brigido M.M."/>
            <person name="Ferreira M.E."/>
            <person name="Garcia A.M."/>
            <person name="Grynberg M."/>
            <person name="Gujja S."/>
            <person name="Heiman D.I."/>
            <person name="Henn M.R."/>
            <person name="Kodira C.D."/>
            <person name="Leon-Narvaez H."/>
            <person name="Longo L.V."/>
            <person name="Ma L.J."/>
            <person name="Malavazi I."/>
            <person name="Matsuo A.L."/>
            <person name="Morais F.V."/>
            <person name="Pereira M."/>
            <person name="Rodriguez-Brito S."/>
            <person name="Sakthikumar S."/>
            <person name="Salem-Izacc S.M."/>
            <person name="Sykes S.M."/>
            <person name="Teixeira M.M."/>
            <person name="Vallejo M.C."/>
            <person name="Walter M.E."/>
            <person name="Yandava C."/>
            <person name="Young S."/>
            <person name="Zeng Q."/>
            <person name="Zucker J."/>
            <person name="Felipe M.S."/>
            <person name="Goldman G.H."/>
            <person name="Haas B.J."/>
            <person name="McEwen J.G."/>
            <person name="Nino-Vega G."/>
            <person name="Puccia R."/>
            <person name="San-Blas G."/>
            <person name="Soares C.M."/>
            <person name="Birren B.W."/>
            <person name="Cuomo C.A."/>
        </authorList>
    </citation>
    <scope>NUCLEOTIDE SEQUENCE [LARGE SCALE GENOMIC DNA]</scope>
    <source>
        <strain evidence="2 3">Pb18</strain>
    </source>
</reference>
<dbReference type="eggNOG" id="ENOG502RX8J">
    <property type="taxonomic scope" value="Eukaryota"/>
</dbReference>
<dbReference type="PANTHER" id="PTHR24148:SF64">
    <property type="entry name" value="HETEROKARYON INCOMPATIBILITY DOMAIN-CONTAINING PROTEIN"/>
    <property type="match status" value="1"/>
</dbReference>
<dbReference type="PANTHER" id="PTHR24148">
    <property type="entry name" value="ANKYRIN REPEAT DOMAIN-CONTAINING PROTEIN 39 HOMOLOG-RELATED"/>
    <property type="match status" value="1"/>
</dbReference>
<feature type="domain" description="Heterokaryon incompatibility" evidence="1">
    <location>
        <begin position="144"/>
        <end position="291"/>
    </location>
</feature>
<proteinExistence type="predicted"/>
<dbReference type="HOGENOM" id="CLU_004184_7_5_1"/>
<keyword evidence="3" id="KW-1185">Reference proteome</keyword>
<organism evidence="2 3">
    <name type="scientific">Paracoccidioides brasiliensis (strain Pb18)</name>
    <dbReference type="NCBI Taxonomy" id="502780"/>
    <lineage>
        <taxon>Eukaryota</taxon>
        <taxon>Fungi</taxon>
        <taxon>Dikarya</taxon>
        <taxon>Ascomycota</taxon>
        <taxon>Pezizomycotina</taxon>
        <taxon>Eurotiomycetes</taxon>
        <taxon>Eurotiomycetidae</taxon>
        <taxon>Onygenales</taxon>
        <taxon>Ajellomycetaceae</taxon>
        <taxon>Paracoccidioides</taxon>
    </lineage>
</organism>
<dbReference type="Pfam" id="PF26639">
    <property type="entry name" value="Het-6_barrel"/>
    <property type="match status" value="1"/>
</dbReference>
<evidence type="ECO:0000313" key="3">
    <source>
        <dbReference type="Proteomes" id="UP000001628"/>
    </source>
</evidence>